<evidence type="ECO:0000313" key="1">
    <source>
        <dbReference type="EMBL" id="MEG3436457.1"/>
    </source>
</evidence>
<dbReference type="EMBL" id="JBAFSM010000006">
    <property type="protein sequence ID" value="MEG3436457.1"/>
    <property type="molecule type" value="Genomic_DNA"/>
</dbReference>
<accession>A0AAW9QF76</accession>
<keyword evidence="2" id="KW-1185">Reference proteome</keyword>
<comment type="caution">
    <text evidence="1">The sequence shown here is derived from an EMBL/GenBank/DDBJ whole genome shotgun (WGS) entry which is preliminary data.</text>
</comment>
<evidence type="ECO:0000313" key="2">
    <source>
        <dbReference type="Proteomes" id="UP001328733"/>
    </source>
</evidence>
<dbReference type="AlphaFoldDB" id="A0AAW9QF76"/>
<dbReference type="Proteomes" id="UP001328733">
    <property type="component" value="Unassembled WGS sequence"/>
</dbReference>
<dbReference type="RefSeq" id="WP_332863913.1">
    <property type="nucleotide sequence ID" value="NZ_JBAFSM010000006.1"/>
</dbReference>
<gene>
    <name evidence="1" type="ORF">V0288_04940</name>
</gene>
<organism evidence="1 2">
    <name type="scientific">Pannus brasiliensis CCIBt3594</name>
    <dbReference type="NCBI Taxonomy" id="1427578"/>
    <lineage>
        <taxon>Bacteria</taxon>
        <taxon>Bacillati</taxon>
        <taxon>Cyanobacteriota</taxon>
        <taxon>Cyanophyceae</taxon>
        <taxon>Oscillatoriophycideae</taxon>
        <taxon>Chroococcales</taxon>
        <taxon>Microcystaceae</taxon>
        <taxon>Pannus</taxon>
    </lineage>
</organism>
<sequence>MDIDERAPDGDIWYRTNSFGGKPPEKAYTLRRIADGDGKYKPAFQEMFAKVGEYCLVISS</sequence>
<name>A0AAW9QF76_9CHRO</name>
<proteinExistence type="predicted"/>
<reference evidence="1 2" key="1">
    <citation type="submission" date="2024-01" db="EMBL/GenBank/DDBJ databases">
        <title>Genomic insights into the taxonomy and metabolism of the cyanobacterium Pannus brasiliensis CCIBt3594.</title>
        <authorList>
            <person name="Machado M."/>
            <person name="Botero N.B."/>
            <person name="Andreote A.P.D."/>
            <person name="Feitosa A.M.T."/>
            <person name="Popin R."/>
            <person name="Sivonen K."/>
            <person name="Fiore M.F."/>
        </authorList>
    </citation>
    <scope>NUCLEOTIDE SEQUENCE [LARGE SCALE GENOMIC DNA]</scope>
    <source>
        <strain evidence="1 2">CCIBt3594</strain>
    </source>
</reference>
<protein>
    <submittedName>
        <fullName evidence="1">Uncharacterized protein</fullName>
    </submittedName>
</protein>